<dbReference type="GO" id="GO:0005737">
    <property type="term" value="C:cytoplasm"/>
    <property type="evidence" value="ECO:0007669"/>
    <property type="project" value="TreeGrafter"/>
</dbReference>
<evidence type="ECO:0000256" key="2">
    <source>
        <dbReference type="RuleBase" id="RU000587"/>
    </source>
</evidence>
<keyword evidence="2" id="KW-0663">Pyridoxal phosphate</keyword>
<dbReference type="GO" id="GO:0005980">
    <property type="term" value="P:glycogen catabolic process"/>
    <property type="evidence" value="ECO:0007669"/>
    <property type="project" value="TreeGrafter"/>
</dbReference>
<evidence type="ECO:0000313" key="3">
    <source>
        <dbReference type="EMBL" id="PHT42801.1"/>
    </source>
</evidence>
<comment type="cofactor">
    <cofactor evidence="2">
        <name>pyridoxal 5'-phosphate</name>
        <dbReference type="ChEBI" id="CHEBI:597326"/>
    </cofactor>
</comment>
<comment type="function">
    <text evidence="2">Allosteric enzyme that catalyzes the rate-limiting step in glycogen catabolism, the phosphorolytic cleavage of glycogen to produce glucose-1-phosphate, and plays a central role in maintaining cellular and organismal glucose homeostasis.</text>
</comment>
<dbReference type="GO" id="GO:0008184">
    <property type="term" value="F:glycogen phosphorylase activity"/>
    <property type="evidence" value="ECO:0007669"/>
    <property type="project" value="InterPro"/>
</dbReference>
<keyword evidence="4" id="KW-1185">Reference proteome</keyword>
<dbReference type="GO" id="GO:0030170">
    <property type="term" value="F:pyridoxal phosphate binding"/>
    <property type="evidence" value="ECO:0007669"/>
    <property type="project" value="TreeGrafter"/>
</dbReference>
<dbReference type="Proteomes" id="UP000224567">
    <property type="component" value="Unassembled WGS sequence"/>
</dbReference>
<dbReference type="STRING" id="33114.A0A2G2WC22"/>
<dbReference type="OrthoDB" id="1724129at2759"/>
<reference evidence="3 4" key="1">
    <citation type="journal article" date="2017" name="Genome Biol.">
        <title>New reference genome sequences of hot pepper reveal the massive evolution of plant disease-resistance genes by retroduplication.</title>
        <authorList>
            <person name="Kim S."/>
            <person name="Park J."/>
            <person name="Yeom S.I."/>
            <person name="Kim Y.M."/>
            <person name="Seo E."/>
            <person name="Kim K.T."/>
            <person name="Kim M.S."/>
            <person name="Lee J.M."/>
            <person name="Cheong K."/>
            <person name="Shin H.S."/>
            <person name="Kim S.B."/>
            <person name="Han K."/>
            <person name="Lee J."/>
            <person name="Park M."/>
            <person name="Lee H.A."/>
            <person name="Lee H.Y."/>
            <person name="Lee Y."/>
            <person name="Oh S."/>
            <person name="Lee J.H."/>
            <person name="Choi E."/>
            <person name="Choi E."/>
            <person name="Lee S.E."/>
            <person name="Jeon J."/>
            <person name="Kim H."/>
            <person name="Choi G."/>
            <person name="Song H."/>
            <person name="Lee J."/>
            <person name="Lee S.C."/>
            <person name="Kwon J.K."/>
            <person name="Lee H.Y."/>
            <person name="Koo N."/>
            <person name="Hong Y."/>
            <person name="Kim R.W."/>
            <person name="Kang W.H."/>
            <person name="Huh J.H."/>
            <person name="Kang B.C."/>
            <person name="Yang T.J."/>
            <person name="Lee Y.H."/>
            <person name="Bennetzen J.L."/>
            <person name="Choi D."/>
        </authorList>
    </citation>
    <scope>NUCLEOTIDE SEQUENCE [LARGE SCALE GENOMIC DNA]</scope>
    <source>
        <strain evidence="4">cv. PBC81</strain>
    </source>
</reference>
<evidence type="ECO:0000313" key="4">
    <source>
        <dbReference type="Proteomes" id="UP000224567"/>
    </source>
</evidence>
<comment type="caution">
    <text evidence="3">The sequence shown here is derived from an EMBL/GenBank/DDBJ whole genome shotgun (WGS) entry which is preliminary data.</text>
</comment>
<gene>
    <name evidence="3" type="ORF">CQW23_16826</name>
</gene>
<accession>A0A2G2WC22</accession>
<dbReference type="Gene3D" id="3.40.50.2000">
    <property type="entry name" value="Glycogen Phosphorylase B"/>
    <property type="match status" value="1"/>
</dbReference>
<proteinExistence type="inferred from homology"/>
<reference evidence="4" key="2">
    <citation type="journal article" date="2017" name="J. Anim. Genet.">
        <title>Multiple reference genome sequences of hot pepper reveal the massive evolution of plant disease resistance genes by retroduplication.</title>
        <authorList>
            <person name="Kim S."/>
            <person name="Park J."/>
            <person name="Yeom S.-I."/>
            <person name="Kim Y.-M."/>
            <person name="Seo E."/>
            <person name="Kim K.-T."/>
            <person name="Kim M.-S."/>
            <person name="Lee J.M."/>
            <person name="Cheong K."/>
            <person name="Shin H.-S."/>
            <person name="Kim S.-B."/>
            <person name="Han K."/>
            <person name="Lee J."/>
            <person name="Park M."/>
            <person name="Lee H.-A."/>
            <person name="Lee H.-Y."/>
            <person name="Lee Y."/>
            <person name="Oh S."/>
            <person name="Lee J.H."/>
            <person name="Choi E."/>
            <person name="Choi E."/>
            <person name="Lee S.E."/>
            <person name="Jeon J."/>
            <person name="Kim H."/>
            <person name="Choi G."/>
            <person name="Song H."/>
            <person name="Lee J."/>
            <person name="Lee S.-C."/>
            <person name="Kwon J.-K."/>
            <person name="Lee H.-Y."/>
            <person name="Koo N."/>
            <person name="Hong Y."/>
            <person name="Kim R.W."/>
            <person name="Kang W.-H."/>
            <person name="Huh J.H."/>
            <person name="Kang B.-C."/>
            <person name="Yang T.-J."/>
            <person name="Lee Y.-H."/>
            <person name="Bennetzen J.L."/>
            <person name="Choi D."/>
        </authorList>
    </citation>
    <scope>NUCLEOTIDE SEQUENCE [LARGE SCALE GENOMIC DNA]</scope>
    <source>
        <strain evidence="4">cv. PBC81</strain>
    </source>
</reference>
<dbReference type="AlphaFoldDB" id="A0A2G2WC22"/>
<keyword evidence="2" id="KW-0119">Carbohydrate metabolism</keyword>
<dbReference type="PANTHER" id="PTHR11468">
    <property type="entry name" value="GLYCOGEN PHOSPHORYLASE"/>
    <property type="match status" value="1"/>
</dbReference>
<keyword evidence="2" id="KW-0328">Glycosyltransferase</keyword>
<protein>
    <recommendedName>
        <fullName evidence="2">Alpha-1,4 glucan phosphorylase</fullName>
        <ecNumber evidence="2">2.4.1.1</ecNumber>
    </recommendedName>
</protein>
<evidence type="ECO:0000256" key="1">
    <source>
        <dbReference type="ARBA" id="ARBA00006047"/>
    </source>
</evidence>
<dbReference type="InterPro" id="IPR000811">
    <property type="entry name" value="Glyco_trans_35"/>
</dbReference>
<dbReference type="PANTHER" id="PTHR11468:SF27">
    <property type="entry name" value="ALPHA-1,4 GLUCAN PHOSPHORYLASE L-2 ISOZYME, CHLOROPLASTIC_AMYLOPLASTIC"/>
    <property type="match status" value="1"/>
</dbReference>
<dbReference type="SUPFAM" id="SSF53756">
    <property type="entry name" value="UDP-Glycosyltransferase/glycogen phosphorylase"/>
    <property type="match status" value="1"/>
</dbReference>
<comment type="catalytic activity">
    <reaction evidence="2">
        <text>[(1-&gt;4)-alpha-D-glucosyl](n) + phosphate = [(1-&gt;4)-alpha-D-glucosyl](n-1) + alpha-D-glucose 1-phosphate</text>
        <dbReference type="Rhea" id="RHEA:41732"/>
        <dbReference type="Rhea" id="RHEA-COMP:9584"/>
        <dbReference type="Rhea" id="RHEA-COMP:9586"/>
        <dbReference type="ChEBI" id="CHEBI:15444"/>
        <dbReference type="ChEBI" id="CHEBI:43474"/>
        <dbReference type="ChEBI" id="CHEBI:58601"/>
        <dbReference type="EC" id="2.4.1.1"/>
    </reaction>
</comment>
<organism evidence="3 4">
    <name type="scientific">Capsicum baccatum</name>
    <name type="common">Peruvian pepper</name>
    <dbReference type="NCBI Taxonomy" id="33114"/>
    <lineage>
        <taxon>Eukaryota</taxon>
        <taxon>Viridiplantae</taxon>
        <taxon>Streptophyta</taxon>
        <taxon>Embryophyta</taxon>
        <taxon>Tracheophyta</taxon>
        <taxon>Spermatophyta</taxon>
        <taxon>Magnoliopsida</taxon>
        <taxon>eudicotyledons</taxon>
        <taxon>Gunneridae</taxon>
        <taxon>Pentapetalae</taxon>
        <taxon>asterids</taxon>
        <taxon>lamiids</taxon>
        <taxon>Solanales</taxon>
        <taxon>Solanaceae</taxon>
        <taxon>Solanoideae</taxon>
        <taxon>Capsiceae</taxon>
        <taxon>Capsicum</taxon>
    </lineage>
</organism>
<name>A0A2G2WC22_CAPBA</name>
<comment type="similarity">
    <text evidence="1 2">Belongs to the glycogen phosphorylase family.</text>
</comment>
<dbReference type="EMBL" id="MLFT02000007">
    <property type="protein sequence ID" value="PHT42801.1"/>
    <property type="molecule type" value="Genomic_DNA"/>
</dbReference>
<dbReference type="EC" id="2.4.1.1" evidence="2"/>
<keyword evidence="2" id="KW-0808">Transferase</keyword>
<sequence>MYEPKGVAYGSSYKVLPGTVAGERSQVFYGISRVKALSRECVSPTTISTEHAMEIMIPGDESLEVKMLRVKQQYTLCSTSFQDIIARFRKRSGNAVNWDQFPEKVAVQMNDTHPTLYITEILRILMDIKGLSWKQA</sequence>
<dbReference type="Pfam" id="PF00343">
    <property type="entry name" value="Phosphorylase"/>
    <property type="match status" value="1"/>
</dbReference>